<dbReference type="SUPFAM" id="SSF48371">
    <property type="entry name" value="ARM repeat"/>
    <property type="match status" value="2"/>
</dbReference>
<keyword evidence="2" id="KW-1185">Reference proteome</keyword>
<dbReference type="Proteomes" id="UP000317369">
    <property type="component" value="Chromosome"/>
</dbReference>
<evidence type="ECO:0000313" key="2">
    <source>
        <dbReference type="Proteomes" id="UP000317369"/>
    </source>
</evidence>
<dbReference type="EMBL" id="CP036425">
    <property type="protein sequence ID" value="QDU32255.1"/>
    <property type="molecule type" value="Genomic_DNA"/>
</dbReference>
<dbReference type="KEGG" id="pcor:KS4_02860"/>
<dbReference type="AlphaFoldDB" id="A0A517YPU9"/>
<reference evidence="1 2" key="1">
    <citation type="submission" date="2019-02" db="EMBL/GenBank/DDBJ databases">
        <title>Deep-cultivation of Planctomycetes and their phenomic and genomic characterization uncovers novel biology.</title>
        <authorList>
            <person name="Wiegand S."/>
            <person name="Jogler M."/>
            <person name="Boedeker C."/>
            <person name="Pinto D."/>
            <person name="Vollmers J."/>
            <person name="Rivas-Marin E."/>
            <person name="Kohn T."/>
            <person name="Peeters S.H."/>
            <person name="Heuer A."/>
            <person name="Rast P."/>
            <person name="Oberbeckmann S."/>
            <person name="Bunk B."/>
            <person name="Jeske O."/>
            <person name="Meyerdierks A."/>
            <person name="Storesund J.E."/>
            <person name="Kallscheuer N."/>
            <person name="Luecker S."/>
            <person name="Lage O.M."/>
            <person name="Pohl T."/>
            <person name="Merkel B.J."/>
            <person name="Hornburger P."/>
            <person name="Mueller R.-W."/>
            <person name="Bruemmer F."/>
            <person name="Labrenz M."/>
            <person name="Spormann A.M."/>
            <person name="Op den Camp H."/>
            <person name="Overmann J."/>
            <person name="Amann R."/>
            <person name="Jetten M.S.M."/>
            <person name="Mascher T."/>
            <person name="Medema M.H."/>
            <person name="Devos D.P."/>
            <person name="Kaster A.-K."/>
            <person name="Ovreas L."/>
            <person name="Rohde M."/>
            <person name="Galperin M.Y."/>
            <person name="Jogler C."/>
        </authorList>
    </citation>
    <scope>NUCLEOTIDE SEQUENCE [LARGE SCALE GENOMIC DNA]</scope>
    <source>
        <strain evidence="1 2">KS4</strain>
    </source>
</reference>
<organism evidence="1 2">
    <name type="scientific">Poriferisphaera corsica</name>
    <dbReference type="NCBI Taxonomy" id="2528020"/>
    <lineage>
        <taxon>Bacteria</taxon>
        <taxon>Pseudomonadati</taxon>
        <taxon>Planctomycetota</taxon>
        <taxon>Phycisphaerae</taxon>
        <taxon>Phycisphaerales</taxon>
        <taxon>Phycisphaeraceae</taxon>
        <taxon>Poriferisphaera</taxon>
    </lineage>
</organism>
<accession>A0A517YPU9</accession>
<dbReference type="InterPro" id="IPR011989">
    <property type="entry name" value="ARM-like"/>
</dbReference>
<dbReference type="InterPro" id="IPR016024">
    <property type="entry name" value="ARM-type_fold"/>
</dbReference>
<proteinExistence type="predicted"/>
<gene>
    <name evidence="1" type="ORF">KS4_02860</name>
</gene>
<evidence type="ECO:0000313" key="1">
    <source>
        <dbReference type="EMBL" id="QDU32255.1"/>
    </source>
</evidence>
<evidence type="ECO:0008006" key="3">
    <source>
        <dbReference type="Google" id="ProtNLM"/>
    </source>
</evidence>
<sequence>MGRSGEDVEVGDIRVACGDADWVAVEWGGGYGEGMKRNDLESELAEISALGQGQVEADALLNALKGGLKHRSNFVVAKAAEVVVKRGVSEKLSDELVKAYERFCKHAVKSDPGCKAKIAVVDALREGAVWVESLYLDAARRRQMEPVWGGRVDTAGGLRCAGVNGLMAVGYGDVMNELAMLLGDEEREVRVGAARLLGDWGDAVGEPLLRLRVLCGEEDGEVLSELFGSILAVNSASGLDFVGRYLIGGEGGKQGGNEGGDDEVRRCAALAIGQSRNGKGLEWLVRSFEKELDAGLRETILMAMAMLRNEDGYGYLCDLIKDADERTAELAVRAMGIYYYDEKVREMVITAAEGREELDEVLREVIA</sequence>
<protein>
    <recommendedName>
        <fullName evidence="3">HEAT repeat domain-containing protein</fullName>
    </recommendedName>
</protein>
<name>A0A517YPU9_9BACT</name>
<dbReference type="Gene3D" id="1.25.10.10">
    <property type="entry name" value="Leucine-rich Repeat Variant"/>
    <property type="match status" value="1"/>
</dbReference>